<evidence type="ECO:0000313" key="2">
    <source>
        <dbReference type="Proteomes" id="UP000056750"/>
    </source>
</evidence>
<dbReference type="EMBL" id="CP013926">
    <property type="protein sequence ID" value="AMJ73239.1"/>
    <property type="molecule type" value="Genomic_DNA"/>
</dbReference>
<keyword evidence="2" id="KW-1185">Reference proteome</keyword>
<sequence length="290" mass="32090">MLYWYAMLRLFRFLVVGCSFSLMFLMGYFAPGAQAQSLYEDITHAFLPDDITYVMAGEIRVPIFESPSALPISRGAAIILADASPTGLSIGDARHLASLLNEKGWHAVVSPVSFTLEEDPDLPVDEAIHPKSDSRLQRQSYVSSSQHLTILINALNTHLESHQGFRMNIAYGMQAAQLLDLGSKGIIPSPDTLVAITPFWPNADINRGVPEFIAGTEFPVLDLSINDTNTWASQTETKRKQLAITSLKLHYRQQSLSTQNSTFGLMDNENRAKIQLIAGSVLGWTQHLGW</sequence>
<proteinExistence type="predicted"/>
<evidence type="ECO:0000313" key="1">
    <source>
        <dbReference type="EMBL" id="AMJ73239.1"/>
    </source>
</evidence>
<gene>
    <name evidence="1" type="ORF">AVL57_04150</name>
</gene>
<reference evidence="1 2" key="1">
    <citation type="submission" date="2015-12" db="EMBL/GenBank/DDBJ databases">
        <title>Intraspecies pangenome expansion in the marine bacterium Alteromonas.</title>
        <authorList>
            <person name="Lopez-Perez M."/>
            <person name="Rodriguez-Valera F."/>
        </authorList>
    </citation>
    <scope>NUCLEOTIDE SEQUENCE [LARGE SCALE GENOMIC DNA]</scope>
    <source>
        <strain evidence="1 2">LMG 21861</strain>
    </source>
</reference>
<evidence type="ECO:0008006" key="3">
    <source>
        <dbReference type="Google" id="ProtNLM"/>
    </source>
</evidence>
<name>A0ABN4LHD2_9ALTE</name>
<protein>
    <recommendedName>
        <fullName evidence="3">DUF3530 family protein</fullName>
    </recommendedName>
</protein>
<accession>A0ABN4LHD2</accession>
<dbReference type="Proteomes" id="UP000056750">
    <property type="component" value="Chromosome"/>
</dbReference>
<organism evidence="1 2">
    <name type="scientific">Alteromonas stellipolaris</name>
    <dbReference type="NCBI Taxonomy" id="233316"/>
    <lineage>
        <taxon>Bacteria</taxon>
        <taxon>Pseudomonadati</taxon>
        <taxon>Pseudomonadota</taxon>
        <taxon>Gammaproteobacteria</taxon>
        <taxon>Alteromonadales</taxon>
        <taxon>Alteromonadaceae</taxon>
        <taxon>Alteromonas/Salinimonas group</taxon>
        <taxon>Alteromonas</taxon>
    </lineage>
</organism>